<dbReference type="AlphaFoldDB" id="U7D9U5"/>
<evidence type="ECO:0000313" key="2">
    <source>
        <dbReference type="Proteomes" id="UP000017148"/>
    </source>
</evidence>
<proteinExistence type="predicted"/>
<accession>U7D9U5</accession>
<evidence type="ECO:0000313" key="1">
    <source>
        <dbReference type="EMBL" id="ERP31857.1"/>
    </source>
</evidence>
<dbReference type="EMBL" id="ASJR01000009">
    <property type="protein sequence ID" value="ERP31857.1"/>
    <property type="molecule type" value="Genomic_DNA"/>
</dbReference>
<protein>
    <submittedName>
        <fullName evidence="1">Uncharacterized protein</fullName>
    </submittedName>
</protein>
<dbReference type="STRING" id="1313304.CALK_1308"/>
<gene>
    <name evidence="1" type="ORF">CALK_1308</name>
</gene>
<organism evidence="1 2">
    <name type="scientific">Chitinivibrio alkaliphilus ACht1</name>
    <dbReference type="NCBI Taxonomy" id="1313304"/>
    <lineage>
        <taxon>Bacteria</taxon>
        <taxon>Pseudomonadati</taxon>
        <taxon>Fibrobacterota</taxon>
        <taxon>Chitinivibrionia</taxon>
        <taxon>Chitinivibrionales</taxon>
        <taxon>Chitinivibrionaceae</taxon>
        <taxon>Chitinivibrio</taxon>
    </lineage>
</organism>
<reference evidence="1 2" key="1">
    <citation type="journal article" date="2013" name="Environ. Microbiol.">
        <title>Genome analysis of Chitinivibrio alkaliphilus gen. nov., sp. nov., a novel extremely haloalkaliphilic anaerobic chitinolytic bacterium from the candidate phylum Termite Group 3.</title>
        <authorList>
            <person name="Sorokin D.Y."/>
            <person name="Gumerov V.M."/>
            <person name="Rakitin A.L."/>
            <person name="Beletsky A.V."/>
            <person name="Damste J.S."/>
            <person name="Muyzer G."/>
            <person name="Mardanov A.V."/>
            <person name="Ravin N.V."/>
        </authorList>
    </citation>
    <scope>NUCLEOTIDE SEQUENCE [LARGE SCALE GENOMIC DNA]</scope>
    <source>
        <strain evidence="1 2">ACht1</strain>
    </source>
</reference>
<dbReference type="OrthoDB" id="5291305at2"/>
<dbReference type="Proteomes" id="UP000017148">
    <property type="component" value="Unassembled WGS sequence"/>
</dbReference>
<comment type="caution">
    <text evidence="1">The sequence shown here is derived from an EMBL/GenBank/DDBJ whole genome shotgun (WGS) entry which is preliminary data.</text>
</comment>
<sequence>MEASQVVLAGQDLVFFENRSHATGLQTQRTLRKTAPSLGCNDGVSRPSSPEFIRFKESLEKQLSRSAAPCYTLSEKGAKLQGVSFISPKDLQKSCSHGAQVAEFRKKLGQIQ</sequence>
<dbReference type="RefSeq" id="WP_022636776.1">
    <property type="nucleotide sequence ID" value="NZ_ASJR01000009.1"/>
</dbReference>
<name>U7D9U5_9BACT</name>
<keyword evidence="2" id="KW-1185">Reference proteome</keyword>